<reference evidence="1" key="1">
    <citation type="journal article" date="2021" name="Genome Biol. Evol.">
        <title>A High-Quality Reference Genome for a Parasitic Bivalve with Doubly Uniparental Inheritance (Bivalvia: Unionida).</title>
        <authorList>
            <person name="Smith C.H."/>
        </authorList>
    </citation>
    <scope>NUCLEOTIDE SEQUENCE</scope>
    <source>
        <strain evidence="1">CHS0354</strain>
    </source>
</reference>
<reference evidence="1" key="3">
    <citation type="submission" date="2023-05" db="EMBL/GenBank/DDBJ databases">
        <authorList>
            <person name="Smith C.H."/>
        </authorList>
    </citation>
    <scope>NUCLEOTIDE SEQUENCE</scope>
    <source>
        <strain evidence="1">CHS0354</strain>
        <tissue evidence="1">Mantle</tissue>
    </source>
</reference>
<evidence type="ECO:0000313" key="1">
    <source>
        <dbReference type="EMBL" id="KAK3612211.1"/>
    </source>
</evidence>
<organism evidence="1 2">
    <name type="scientific">Potamilus streckersoni</name>
    <dbReference type="NCBI Taxonomy" id="2493646"/>
    <lineage>
        <taxon>Eukaryota</taxon>
        <taxon>Metazoa</taxon>
        <taxon>Spiralia</taxon>
        <taxon>Lophotrochozoa</taxon>
        <taxon>Mollusca</taxon>
        <taxon>Bivalvia</taxon>
        <taxon>Autobranchia</taxon>
        <taxon>Heteroconchia</taxon>
        <taxon>Palaeoheterodonta</taxon>
        <taxon>Unionida</taxon>
        <taxon>Unionoidea</taxon>
        <taxon>Unionidae</taxon>
        <taxon>Ambleminae</taxon>
        <taxon>Lampsilini</taxon>
        <taxon>Potamilus</taxon>
    </lineage>
</organism>
<evidence type="ECO:0000313" key="2">
    <source>
        <dbReference type="Proteomes" id="UP001195483"/>
    </source>
</evidence>
<name>A0AAE0WF32_9BIVA</name>
<keyword evidence="2" id="KW-1185">Reference proteome</keyword>
<dbReference type="Proteomes" id="UP001195483">
    <property type="component" value="Unassembled WGS sequence"/>
</dbReference>
<proteinExistence type="predicted"/>
<comment type="caution">
    <text evidence="1">The sequence shown here is derived from an EMBL/GenBank/DDBJ whole genome shotgun (WGS) entry which is preliminary data.</text>
</comment>
<reference evidence="1" key="2">
    <citation type="journal article" date="2021" name="Genome Biol. Evol.">
        <title>Developing a high-quality reference genome for a parasitic bivalve with doubly uniparental inheritance (Bivalvia: Unionida).</title>
        <authorList>
            <person name="Smith C.H."/>
        </authorList>
    </citation>
    <scope>NUCLEOTIDE SEQUENCE</scope>
    <source>
        <strain evidence="1">CHS0354</strain>
        <tissue evidence="1">Mantle</tissue>
    </source>
</reference>
<feature type="non-terminal residue" evidence="1">
    <location>
        <position position="1"/>
    </location>
</feature>
<accession>A0AAE0WF32</accession>
<dbReference type="EMBL" id="JAEAOA010002309">
    <property type="protein sequence ID" value="KAK3612211.1"/>
    <property type="molecule type" value="Genomic_DNA"/>
</dbReference>
<dbReference type="AlphaFoldDB" id="A0AAE0WF32"/>
<sequence length="94" mass="10843">MATYEMKDHTENNNCNRYALNFELLVTLDELEVQYELECPDSLSTSSDSQKQDDILEDFCIHFADILLPGTKKEEINGTLFGEQSKFIIKFLLS</sequence>
<gene>
    <name evidence="1" type="ORF">CHS0354_039480</name>
</gene>
<protein>
    <submittedName>
        <fullName evidence="1">Uncharacterized protein</fullName>
    </submittedName>
</protein>